<comment type="caution">
    <text evidence="3">The sequence shown here is derived from an EMBL/GenBank/DDBJ whole genome shotgun (WGS) entry which is preliminary data.</text>
</comment>
<evidence type="ECO:0000313" key="3">
    <source>
        <dbReference type="EMBL" id="KAG9240459.1"/>
    </source>
</evidence>
<organism evidence="3 4">
    <name type="scientific">Calycina marina</name>
    <dbReference type="NCBI Taxonomy" id="1763456"/>
    <lineage>
        <taxon>Eukaryota</taxon>
        <taxon>Fungi</taxon>
        <taxon>Dikarya</taxon>
        <taxon>Ascomycota</taxon>
        <taxon>Pezizomycotina</taxon>
        <taxon>Leotiomycetes</taxon>
        <taxon>Helotiales</taxon>
        <taxon>Pezizellaceae</taxon>
        <taxon>Calycina</taxon>
    </lineage>
</organism>
<keyword evidence="1" id="KW-0732">Signal</keyword>
<dbReference type="PANTHER" id="PTHR30383:SF5">
    <property type="entry name" value="SGNH HYDROLASE-TYPE ESTERASE DOMAIN-CONTAINING PROTEIN"/>
    <property type="match status" value="1"/>
</dbReference>
<dbReference type="Pfam" id="PF13472">
    <property type="entry name" value="Lipase_GDSL_2"/>
    <property type="match status" value="1"/>
</dbReference>
<dbReference type="PANTHER" id="PTHR30383">
    <property type="entry name" value="THIOESTERASE 1/PROTEASE 1/LYSOPHOSPHOLIPASE L1"/>
    <property type="match status" value="1"/>
</dbReference>
<dbReference type="GO" id="GO:0004622">
    <property type="term" value="F:phosphatidylcholine lysophospholipase activity"/>
    <property type="evidence" value="ECO:0007669"/>
    <property type="project" value="TreeGrafter"/>
</dbReference>
<dbReference type="InterPro" id="IPR051532">
    <property type="entry name" value="Ester_Hydrolysis_Enzymes"/>
</dbReference>
<dbReference type="SUPFAM" id="SSF52266">
    <property type="entry name" value="SGNH hydrolase"/>
    <property type="match status" value="1"/>
</dbReference>
<feature type="signal peptide" evidence="1">
    <location>
        <begin position="1"/>
        <end position="25"/>
    </location>
</feature>
<dbReference type="AlphaFoldDB" id="A0A9P7YVA0"/>
<dbReference type="OrthoDB" id="3915838at2759"/>
<feature type="chain" id="PRO_5040173536" evidence="1">
    <location>
        <begin position="26"/>
        <end position="291"/>
    </location>
</feature>
<dbReference type="Proteomes" id="UP000887226">
    <property type="component" value="Unassembled WGS sequence"/>
</dbReference>
<dbReference type="EMBL" id="MU254441">
    <property type="protein sequence ID" value="KAG9240459.1"/>
    <property type="molecule type" value="Genomic_DNA"/>
</dbReference>
<name>A0A9P7YVA0_9HELO</name>
<accession>A0A9P7YVA0</accession>
<dbReference type="InterPro" id="IPR036514">
    <property type="entry name" value="SGNH_hydro_sf"/>
</dbReference>
<dbReference type="CDD" id="cd01833">
    <property type="entry name" value="XynB_like"/>
    <property type="match status" value="1"/>
</dbReference>
<dbReference type="InterPro" id="IPR013830">
    <property type="entry name" value="SGNH_hydro"/>
</dbReference>
<protein>
    <submittedName>
        <fullName evidence="3">SGNH hydrolase-type esterase domain-containing protein</fullName>
    </submittedName>
</protein>
<evidence type="ECO:0000259" key="2">
    <source>
        <dbReference type="Pfam" id="PF13472"/>
    </source>
</evidence>
<dbReference type="Gene3D" id="3.40.50.1110">
    <property type="entry name" value="SGNH hydrolase"/>
    <property type="match status" value="1"/>
</dbReference>
<keyword evidence="3" id="KW-0378">Hydrolase</keyword>
<evidence type="ECO:0000313" key="4">
    <source>
        <dbReference type="Proteomes" id="UP000887226"/>
    </source>
</evidence>
<gene>
    <name evidence="3" type="ORF">BJ878DRAFT_290451</name>
</gene>
<sequence>MQIILKAILSVTASIVFLAAGGISAQPNNTYIRILPIGDSITWGYGSTSGNGYRLNLRKLLAGSNVTYHGHYRSGTMANNNNEGYSGKLIAEIETYVRGNGTLAEGPNIILLLAGTNDINIDHKSTTAPEGLDSLIDLVTTSCDDAAVIVSEIIPIGGVEQEARVQIYNAAISRIVAMRTGSAGGGKPILVLNMSDYVIAADLGDGLHPTDEGYQKMADGWLDGIKQVVKKGWLNANISDSVSVTSDGSTTAVLSISGEPATQISLGLNIEAELGRSVLAFVVVMGLGSVL</sequence>
<reference evidence="3" key="1">
    <citation type="journal article" date="2021" name="IMA Fungus">
        <title>Genomic characterization of three marine fungi, including Emericellopsis atlantica sp. nov. with signatures of a generalist lifestyle and marine biomass degradation.</title>
        <authorList>
            <person name="Hagestad O.C."/>
            <person name="Hou L."/>
            <person name="Andersen J.H."/>
            <person name="Hansen E.H."/>
            <person name="Altermark B."/>
            <person name="Li C."/>
            <person name="Kuhnert E."/>
            <person name="Cox R.J."/>
            <person name="Crous P.W."/>
            <person name="Spatafora J.W."/>
            <person name="Lail K."/>
            <person name="Amirebrahimi M."/>
            <person name="Lipzen A."/>
            <person name="Pangilinan J."/>
            <person name="Andreopoulos W."/>
            <person name="Hayes R.D."/>
            <person name="Ng V."/>
            <person name="Grigoriev I.V."/>
            <person name="Jackson S.A."/>
            <person name="Sutton T.D.S."/>
            <person name="Dobson A.D.W."/>
            <person name="Rama T."/>
        </authorList>
    </citation>
    <scope>NUCLEOTIDE SEQUENCE</scope>
    <source>
        <strain evidence="3">TRa3180A</strain>
    </source>
</reference>
<feature type="domain" description="SGNH hydrolase-type esterase" evidence="2">
    <location>
        <begin position="37"/>
        <end position="215"/>
    </location>
</feature>
<proteinExistence type="predicted"/>
<keyword evidence="4" id="KW-1185">Reference proteome</keyword>
<evidence type="ECO:0000256" key="1">
    <source>
        <dbReference type="SAM" id="SignalP"/>
    </source>
</evidence>